<dbReference type="AlphaFoldDB" id="A0A1J5PCZ0"/>
<sequence length="166" mass="18826">MNRAFHLLGFGELERGLHVRPDNLEGGLGTLMERLHGLGLNADCAVFIANEFDVPTQARVQSLWDSGALNASYRRTREQLDLWLDRSADLEPDVAARESFLLGRRAIRQVVFDPFLPHPLVDVGLRRDFIEAVLRFDRAGHVIWQRFFEFSLGAAAPTASRVQYTH</sequence>
<reference evidence="2" key="1">
    <citation type="submission" date="2016-10" db="EMBL/GenBank/DDBJ databases">
        <title>Sequence of Gallionella enrichment culture.</title>
        <authorList>
            <person name="Poehlein A."/>
            <person name="Muehling M."/>
            <person name="Daniel R."/>
        </authorList>
    </citation>
    <scope>NUCLEOTIDE SEQUENCE</scope>
</reference>
<organism evidence="2">
    <name type="scientific">mine drainage metagenome</name>
    <dbReference type="NCBI Taxonomy" id="410659"/>
    <lineage>
        <taxon>unclassified sequences</taxon>
        <taxon>metagenomes</taxon>
        <taxon>ecological metagenomes</taxon>
    </lineage>
</organism>
<dbReference type="InterPro" id="IPR013225">
    <property type="entry name" value="PaaX_C"/>
</dbReference>
<evidence type="ECO:0000313" key="2">
    <source>
        <dbReference type="EMBL" id="OIQ65687.1"/>
    </source>
</evidence>
<protein>
    <recommendedName>
        <fullName evidence="1">Transcriptional repressor PaaX-like C-terminal domain-containing protein</fullName>
    </recommendedName>
</protein>
<feature type="domain" description="Transcriptional repressor PaaX-like C-terminal" evidence="1">
    <location>
        <begin position="64"/>
        <end position="141"/>
    </location>
</feature>
<accession>A0A1J5PCZ0</accession>
<name>A0A1J5PCZ0_9ZZZZ</name>
<gene>
    <name evidence="2" type="ORF">GALL_527530</name>
</gene>
<dbReference type="Pfam" id="PF08223">
    <property type="entry name" value="PaaX_C"/>
    <property type="match status" value="1"/>
</dbReference>
<evidence type="ECO:0000259" key="1">
    <source>
        <dbReference type="Pfam" id="PF08223"/>
    </source>
</evidence>
<comment type="caution">
    <text evidence="2">The sequence shown here is derived from an EMBL/GenBank/DDBJ whole genome shotgun (WGS) entry which is preliminary data.</text>
</comment>
<proteinExistence type="predicted"/>
<dbReference type="EMBL" id="MLJW01007133">
    <property type="protein sequence ID" value="OIQ65687.1"/>
    <property type="molecule type" value="Genomic_DNA"/>
</dbReference>